<dbReference type="InterPro" id="IPR008803">
    <property type="entry name" value="RHD3/Sey1"/>
</dbReference>
<dbReference type="PANTHER" id="PTHR45923:SF2">
    <property type="entry name" value="PROTEIN SEY1"/>
    <property type="match status" value="1"/>
</dbReference>
<sequence>MVYQHVQPAYQSMLGHLRSKAPERFKKSLNDALSKGNGFASAAHECTDYSILQFNKGCLDASIAQANWDTSKMRDKLHRDIDAHIVAVRTAKLFELIGLYEVRSPFRKLAREATTGYHHHG</sequence>
<dbReference type="PANTHER" id="PTHR45923">
    <property type="entry name" value="PROTEIN SEY1"/>
    <property type="match status" value="1"/>
</dbReference>
<protein>
    <recommendedName>
        <fullName evidence="1">Sey1/RHD3-like three-helix bundle domain-containing protein</fullName>
    </recommendedName>
</protein>
<dbReference type="InterPro" id="IPR046758">
    <property type="entry name" value="Sey1/RHD3-like_3HB"/>
</dbReference>
<evidence type="ECO:0000313" key="2">
    <source>
        <dbReference type="EMBL" id="GAA0148261.1"/>
    </source>
</evidence>
<dbReference type="GO" id="GO:0016320">
    <property type="term" value="P:endoplasmic reticulum membrane fusion"/>
    <property type="evidence" value="ECO:0007669"/>
    <property type="project" value="TreeGrafter"/>
</dbReference>
<dbReference type="Pfam" id="PF20428">
    <property type="entry name" value="Sey1_3HB"/>
    <property type="match status" value="1"/>
</dbReference>
<name>A0AAV3PAD0_LITER</name>
<dbReference type="Proteomes" id="UP001454036">
    <property type="component" value="Unassembled WGS sequence"/>
</dbReference>
<dbReference type="GO" id="GO:0005783">
    <property type="term" value="C:endoplasmic reticulum"/>
    <property type="evidence" value="ECO:0007669"/>
    <property type="project" value="TreeGrafter"/>
</dbReference>
<evidence type="ECO:0000313" key="3">
    <source>
        <dbReference type="Proteomes" id="UP001454036"/>
    </source>
</evidence>
<gene>
    <name evidence="2" type="ORF">LIER_36684</name>
</gene>
<proteinExistence type="predicted"/>
<organism evidence="2 3">
    <name type="scientific">Lithospermum erythrorhizon</name>
    <name type="common">Purple gromwell</name>
    <name type="synonym">Lithospermum officinale var. erythrorhizon</name>
    <dbReference type="NCBI Taxonomy" id="34254"/>
    <lineage>
        <taxon>Eukaryota</taxon>
        <taxon>Viridiplantae</taxon>
        <taxon>Streptophyta</taxon>
        <taxon>Embryophyta</taxon>
        <taxon>Tracheophyta</taxon>
        <taxon>Spermatophyta</taxon>
        <taxon>Magnoliopsida</taxon>
        <taxon>eudicotyledons</taxon>
        <taxon>Gunneridae</taxon>
        <taxon>Pentapetalae</taxon>
        <taxon>asterids</taxon>
        <taxon>lamiids</taxon>
        <taxon>Boraginales</taxon>
        <taxon>Boraginaceae</taxon>
        <taxon>Boraginoideae</taxon>
        <taxon>Lithospermeae</taxon>
        <taxon>Lithospermum</taxon>
    </lineage>
</organism>
<evidence type="ECO:0000259" key="1">
    <source>
        <dbReference type="Pfam" id="PF20428"/>
    </source>
</evidence>
<comment type="caution">
    <text evidence="2">The sequence shown here is derived from an EMBL/GenBank/DDBJ whole genome shotgun (WGS) entry which is preliminary data.</text>
</comment>
<keyword evidence="3" id="KW-1185">Reference proteome</keyword>
<dbReference type="EMBL" id="BAABME010016979">
    <property type="protein sequence ID" value="GAA0148261.1"/>
    <property type="molecule type" value="Genomic_DNA"/>
</dbReference>
<dbReference type="GO" id="GO:0003924">
    <property type="term" value="F:GTPase activity"/>
    <property type="evidence" value="ECO:0007669"/>
    <property type="project" value="TreeGrafter"/>
</dbReference>
<reference evidence="2 3" key="1">
    <citation type="submission" date="2024-01" db="EMBL/GenBank/DDBJ databases">
        <title>The complete chloroplast genome sequence of Lithospermum erythrorhizon: insights into the phylogenetic relationship among Boraginaceae species and the maternal lineages of purple gromwells.</title>
        <authorList>
            <person name="Okada T."/>
            <person name="Watanabe K."/>
        </authorList>
    </citation>
    <scope>NUCLEOTIDE SEQUENCE [LARGE SCALE GENOMIC DNA]</scope>
</reference>
<accession>A0AAV3PAD0</accession>
<dbReference type="AlphaFoldDB" id="A0AAV3PAD0"/>
<feature type="domain" description="Sey1/RHD3-like three-helix bundle" evidence="1">
    <location>
        <begin position="2"/>
        <end position="101"/>
    </location>
</feature>